<keyword evidence="1" id="KW-0732">Signal</keyword>
<dbReference type="EMBL" id="JADEWC010000025">
    <property type="protein sequence ID" value="MBE9223219.1"/>
    <property type="molecule type" value="Genomic_DNA"/>
</dbReference>
<evidence type="ECO:0000256" key="1">
    <source>
        <dbReference type="SAM" id="SignalP"/>
    </source>
</evidence>
<keyword evidence="3" id="KW-1185">Reference proteome</keyword>
<dbReference type="RefSeq" id="WP_193801361.1">
    <property type="nucleotide sequence ID" value="NZ_JADEWC010000025.1"/>
</dbReference>
<feature type="chain" id="PRO_5046815587" evidence="1">
    <location>
        <begin position="23"/>
        <end position="135"/>
    </location>
</feature>
<organism evidence="2 3">
    <name type="scientific">Cyanobacterium stanieri LEGE 03274</name>
    <dbReference type="NCBI Taxonomy" id="1828756"/>
    <lineage>
        <taxon>Bacteria</taxon>
        <taxon>Bacillati</taxon>
        <taxon>Cyanobacteriota</taxon>
        <taxon>Cyanophyceae</taxon>
        <taxon>Oscillatoriophycideae</taxon>
        <taxon>Chroococcales</taxon>
        <taxon>Geminocystaceae</taxon>
        <taxon>Cyanobacterium</taxon>
    </lineage>
</organism>
<evidence type="ECO:0000313" key="3">
    <source>
        <dbReference type="Proteomes" id="UP000654604"/>
    </source>
</evidence>
<name>A0ABR9V8Q5_9CHRO</name>
<proteinExistence type="predicted"/>
<gene>
    <name evidence="2" type="ORF">IQ215_10980</name>
</gene>
<protein>
    <submittedName>
        <fullName evidence="2">Uncharacterized protein</fullName>
    </submittedName>
</protein>
<evidence type="ECO:0000313" key="2">
    <source>
        <dbReference type="EMBL" id="MBE9223219.1"/>
    </source>
</evidence>
<reference evidence="2 3" key="1">
    <citation type="submission" date="2020-10" db="EMBL/GenBank/DDBJ databases">
        <authorList>
            <person name="Castelo-Branco R."/>
            <person name="Eusebio N."/>
            <person name="Adriana R."/>
            <person name="Vieira A."/>
            <person name="Brugerolle De Fraissinette N."/>
            <person name="Rezende De Castro R."/>
            <person name="Schneider M.P."/>
            <person name="Vasconcelos V."/>
            <person name="Leao P.N."/>
        </authorList>
    </citation>
    <scope>NUCLEOTIDE SEQUENCE [LARGE SCALE GENOMIC DNA]</scope>
    <source>
        <strain evidence="2 3">LEGE 03274</strain>
    </source>
</reference>
<sequence>MKYFSLLITSFLLIFPSASVRANEDVTTTINAEDVGYLMGGYMCKSLLTTGSMDDPEMLEQFALEATEKYDGEESEEFLSLMVGLMLTENIGDDADSLELMRGAFKHIINDDDCFQAFLRQSEGIGGEEDSELTE</sequence>
<dbReference type="Proteomes" id="UP000654604">
    <property type="component" value="Unassembled WGS sequence"/>
</dbReference>
<accession>A0ABR9V8Q5</accession>
<feature type="signal peptide" evidence="1">
    <location>
        <begin position="1"/>
        <end position="22"/>
    </location>
</feature>
<comment type="caution">
    <text evidence="2">The sequence shown here is derived from an EMBL/GenBank/DDBJ whole genome shotgun (WGS) entry which is preliminary data.</text>
</comment>